<dbReference type="EC" id="3.5.4.4" evidence="4"/>
<comment type="catalytic activity">
    <reaction evidence="9">
        <text>adenosine + H2O + H(+) = inosine + NH4(+)</text>
        <dbReference type="Rhea" id="RHEA:24408"/>
        <dbReference type="ChEBI" id="CHEBI:15377"/>
        <dbReference type="ChEBI" id="CHEBI:15378"/>
        <dbReference type="ChEBI" id="CHEBI:16335"/>
        <dbReference type="ChEBI" id="CHEBI:17596"/>
        <dbReference type="ChEBI" id="CHEBI:28938"/>
        <dbReference type="EC" id="3.5.4.4"/>
    </reaction>
</comment>
<evidence type="ECO:0000256" key="8">
    <source>
        <dbReference type="ARBA" id="ARBA00022801"/>
    </source>
</evidence>
<comment type="similarity">
    <text evidence="3">Belongs to the metallo-dependent hydrolases superfamily. Adenosine and AMP deaminases family. ADGF subfamily.</text>
</comment>
<evidence type="ECO:0000256" key="1">
    <source>
        <dbReference type="ARBA" id="ARBA00001947"/>
    </source>
</evidence>
<evidence type="ECO:0000313" key="13">
    <source>
        <dbReference type="Proteomes" id="UP001652624"/>
    </source>
</evidence>
<name>A0ABM3XF28_ERIEU</name>
<evidence type="ECO:0000256" key="5">
    <source>
        <dbReference type="ARBA" id="ARBA00022525"/>
    </source>
</evidence>
<evidence type="ECO:0000256" key="2">
    <source>
        <dbReference type="ARBA" id="ARBA00004613"/>
    </source>
</evidence>
<keyword evidence="5" id="KW-0964">Secreted</keyword>
<dbReference type="InterPro" id="IPR006330">
    <property type="entry name" value="Ado/ade_deaminase"/>
</dbReference>
<feature type="domain" description="Adenosine deaminase" evidence="11">
    <location>
        <begin position="204"/>
        <end position="499"/>
    </location>
</feature>
<dbReference type="InterPro" id="IPR032466">
    <property type="entry name" value="Metal_Hydrolase"/>
</dbReference>
<dbReference type="PANTHER" id="PTHR11409">
    <property type="entry name" value="ADENOSINE DEAMINASE"/>
    <property type="match status" value="1"/>
</dbReference>
<feature type="chain" id="PRO_5045025554" description="adenosine deaminase" evidence="10">
    <location>
        <begin position="30"/>
        <end position="518"/>
    </location>
</feature>
<evidence type="ECO:0000256" key="10">
    <source>
        <dbReference type="SAM" id="SignalP"/>
    </source>
</evidence>
<dbReference type="SUPFAM" id="SSF51556">
    <property type="entry name" value="Metallo-dependent hydrolases"/>
    <property type="match status" value="1"/>
</dbReference>
<protein>
    <recommendedName>
        <fullName evidence="4">adenosine deaminase</fullName>
        <ecNumber evidence="4">3.5.4.4</ecNumber>
    </recommendedName>
</protein>
<dbReference type="GeneID" id="103108309"/>
<dbReference type="InterPro" id="IPR001365">
    <property type="entry name" value="A_deaminase_dom"/>
</dbReference>
<accession>A0ABM3XF28</accession>
<evidence type="ECO:0000259" key="12">
    <source>
        <dbReference type="Pfam" id="PF08451"/>
    </source>
</evidence>
<evidence type="ECO:0000256" key="6">
    <source>
        <dbReference type="ARBA" id="ARBA00022723"/>
    </source>
</evidence>
<dbReference type="NCBIfam" id="TIGR01431">
    <property type="entry name" value="adm_rel"/>
    <property type="match status" value="1"/>
</dbReference>
<proteinExistence type="inferred from homology"/>
<dbReference type="RefSeq" id="XP_060047447.1">
    <property type="nucleotide sequence ID" value="XM_060191464.1"/>
</dbReference>
<reference evidence="14 15" key="1">
    <citation type="submission" date="2025-05" db="UniProtKB">
        <authorList>
            <consortium name="RefSeq"/>
        </authorList>
    </citation>
    <scope>IDENTIFICATION</scope>
</reference>
<dbReference type="Gene3D" id="3.20.20.140">
    <property type="entry name" value="Metal-dependent hydrolases"/>
    <property type="match status" value="1"/>
</dbReference>
<dbReference type="PANTHER" id="PTHR11409:SF39">
    <property type="entry name" value="ADENOSINE DEAMINASE 2"/>
    <property type="match status" value="1"/>
</dbReference>
<sequence>MCTQPDTQMLLPLWLLSLLLATGLPPILSAPTTQDVREQLLAQERMMRLGGQLVLSRTEELANAKLMALKSAEVERAASTSSFLPSMHFFQARHLMEQSQVFHILRRMPKGAALHLHDFGILNMDWLVKNVTYRPHCHFCVTPNGTFNFIFAHPDPPTPVPGKCSQWILLADHRRGLQNVTEFDHRLLQAFTLVTEDPEGTYKDQDAVWSKFETIFLTISGLVHYAPVFKDYVLQALLELHQDRVLYLELRAMLFPVYELDGSLHDRKWSVRTYKEMACQFMEQHPDFLGLKIIYSDHRFRSTSLVAQSVQAAMELRASFPRTVAGFDLVGREDTGRSLYYYREALGIPASHGFPLPYFFHAGETNWQGSPVDRNLLDALILNSTRIGHGFALTKHPAVWADLWKKGIPIEVCPISNQVLKLVADLRNHPAAVLMATGYPLVVSSDDPAVFGASGLSYDFYEAFMGIGGLEADLRTLKQLAINSIKYSALLPGERKAALHLWEQSWDTFIAELAGTSD</sequence>
<dbReference type="InterPro" id="IPR013659">
    <property type="entry name" value="A_deaminase_N"/>
</dbReference>
<comment type="cofactor">
    <cofactor evidence="1">
        <name>Zn(2+)</name>
        <dbReference type="ChEBI" id="CHEBI:29105"/>
    </cofactor>
</comment>
<evidence type="ECO:0000259" key="11">
    <source>
        <dbReference type="Pfam" id="PF00962"/>
    </source>
</evidence>
<evidence type="ECO:0000256" key="7">
    <source>
        <dbReference type="ARBA" id="ARBA00022729"/>
    </source>
</evidence>
<gene>
    <name evidence="14 15" type="primary">ADA2</name>
</gene>
<dbReference type="Proteomes" id="UP001652624">
    <property type="component" value="Chromosome 5"/>
</dbReference>
<keyword evidence="6" id="KW-0479">Metal-binding</keyword>
<dbReference type="RefSeq" id="XP_060047448.1">
    <property type="nucleotide sequence ID" value="XM_060191465.1"/>
</dbReference>
<feature type="domain" description="Adenosine/AMP deaminase N-terminal" evidence="12">
    <location>
        <begin position="35"/>
        <end position="105"/>
    </location>
</feature>
<dbReference type="CDD" id="cd01321">
    <property type="entry name" value="ADGF"/>
    <property type="match status" value="1"/>
</dbReference>
<evidence type="ECO:0000313" key="14">
    <source>
        <dbReference type="RefSeq" id="XP_060047447.1"/>
    </source>
</evidence>
<evidence type="ECO:0000256" key="3">
    <source>
        <dbReference type="ARBA" id="ARBA00006083"/>
    </source>
</evidence>
<dbReference type="Pfam" id="PF00962">
    <property type="entry name" value="A_deaminase"/>
    <property type="match status" value="1"/>
</dbReference>
<keyword evidence="13" id="KW-1185">Reference proteome</keyword>
<comment type="subcellular location">
    <subcellularLocation>
        <location evidence="2">Secreted</location>
    </subcellularLocation>
</comment>
<evidence type="ECO:0000256" key="9">
    <source>
        <dbReference type="ARBA" id="ARBA00047764"/>
    </source>
</evidence>
<keyword evidence="7 10" id="KW-0732">Signal</keyword>
<dbReference type="InterPro" id="IPR006331">
    <property type="entry name" value="ADGF"/>
</dbReference>
<evidence type="ECO:0000313" key="15">
    <source>
        <dbReference type="RefSeq" id="XP_060047448.1"/>
    </source>
</evidence>
<dbReference type="Pfam" id="PF08451">
    <property type="entry name" value="A_deaminase_N"/>
    <property type="match status" value="1"/>
</dbReference>
<feature type="signal peptide" evidence="10">
    <location>
        <begin position="1"/>
        <end position="29"/>
    </location>
</feature>
<organism evidence="13 15">
    <name type="scientific">Erinaceus europaeus</name>
    <name type="common">Western European hedgehog</name>
    <dbReference type="NCBI Taxonomy" id="9365"/>
    <lineage>
        <taxon>Eukaryota</taxon>
        <taxon>Metazoa</taxon>
        <taxon>Chordata</taxon>
        <taxon>Craniata</taxon>
        <taxon>Vertebrata</taxon>
        <taxon>Euteleostomi</taxon>
        <taxon>Mammalia</taxon>
        <taxon>Eutheria</taxon>
        <taxon>Laurasiatheria</taxon>
        <taxon>Eulipotyphla</taxon>
        <taxon>Erinaceidae</taxon>
        <taxon>Erinaceinae</taxon>
        <taxon>Erinaceus</taxon>
    </lineage>
</organism>
<keyword evidence="8" id="KW-0378">Hydrolase</keyword>
<evidence type="ECO:0000256" key="4">
    <source>
        <dbReference type="ARBA" id="ARBA00012784"/>
    </source>
</evidence>